<dbReference type="Proteomes" id="UP000625711">
    <property type="component" value="Unassembled WGS sequence"/>
</dbReference>
<proteinExistence type="predicted"/>
<dbReference type="EMBL" id="JAACXV010000061">
    <property type="protein sequence ID" value="KAF7285072.1"/>
    <property type="molecule type" value="Genomic_DNA"/>
</dbReference>
<sequence>MDACRASYLLSGSPDRRSGYLEYTPEEKSRACPCVRESELGGGGARRGRGREKNEQPKAKGMKSFPPCSADQK</sequence>
<gene>
    <name evidence="2" type="ORF">GWI33_011923</name>
</gene>
<comment type="caution">
    <text evidence="2">The sequence shown here is derived from an EMBL/GenBank/DDBJ whole genome shotgun (WGS) entry which is preliminary data.</text>
</comment>
<dbReference type="AlphaFoldDB" id="A0A834J1F1"/>
<keyword evidence="3" id="KW-1185">Reference proteome</keyword>
<accession>A0A834J1F1</accession>
<feature type="region of interest" description="Disordered" evidence="1">
    <location>
        <begin position="36"/>
        <end position="73"/>
    </location>
</feature>
<evidence type="ECO:0000256" key="1">
    <source>
        <dbReference type="SAM" id="MobiDB-lite"/>
    </source>
</evidence>
<reference evidence="2" key="1">
    <citation type="submission" date="2020-08" db="EMBL/GenBank/DDBJ databases">
        <title>Genome sequencing and assembly of the red palm weevil Rhynchophorus ferrugineus.</title>
        <authorList>
            <person name="Dias G.B."/>
            <person name="Bergman C.M."/>
            <person name="Manee M."/>
        </authorList>
    </citation>
    <scope>NUCLEOTIDE SEQUENCE</scope>
    <source>
        <strain evidence="2">AA-2017</strain>
        <tissue evidence="2">Whole larva</tissue>
    </source>
</reference>
<protein>
    <submittedName>
        <fullName evidence="2">Uncharacterized protein</fullName>
    </submittedName>
</protein>
<name>A0A834J1F1_RHYFE</name>
<evidence type="ECO:0000313" key="3">
    <source>
        <dbReference type="Proteomes" id="UP000625711"/>
    </source>
</evidence>
<evidence type="ECO:0000313" key="2">
    <source>
        <dbReference type="EMBL" id="KAF7285072.1"/>
    </source>
</evidence>
<organism evidence="2 3">
    <name type="scientific">Rhynchophorus ferrugineus</name>
    <name type="common">Red palm weevil</name>
    <name type="synonym">Curculio ferrugineus</name>
    <dbReference type="NCBI Taxonomy" id="354439"/>
    <lineage>
        <taxon>Eukaryota</taxon>
        <taxon>Metazoa</taxon>
        <taxon>Ecdysozoa</taxon>
        <taxon>Arthropoda</taxon>
        <taxon>Hexapoda</taxon>
        <taxon>Insecta</taxon>
        <taxon>Pterygota</taxon>
        <taxon>Neoptera</taxon>
        <taxon>Endopterygota</taxon>
        <taxon>Coleoptera</taxon>
        <taxon>Polyphaga</taxon>
        <taxon>Cucujiformia</taxon>
        <taxon>Curculionidae</taxon>
        <taxon>Dryophthorinae</taxon>
        <taxon>Rhynchophorus</taxon>
    </lineage>
</organism>